<dbReference type="SUPFAM" id="SSF56784">
    <property type="entry name" value="HAD-like"/>
    <property type="match status" value="1"/>
</dbReference>
<dbReference type="PANTHER" id="PTHR43481">
    <property type="entry name" value="FRUCTOSE-1-PHOSPHATE PHOSPHATASE"/>
    <property type="match status" value="1"/>
</dbReference>
<organism evidence="1 2">
    <name type="scientific">Actinomadura luzonensis</name>
    <dbReference type="NCBI Taxonomy" id="2805427"/>
    <lineage>
        <taxon>Bacteria</taxon>
        <taxon>Bacillati</taxon>
        <taxon>Actinomycetota</taxon>
        <taxon>Actinomycetes</taxon>
        <taxon>Streptosporangiales</taxon>
        <taxon>Thermomonosporaceae</taxon>
        <taxon>Actinomadura</taxon>
    </lineage>
</organism>
<reference evidence="1 2" key="1">
    <citation type="submission" date="2022-04" db="EMBL/GenBank/DDBJ databases">
        <title>Genome draft of Actinomadura sp. ATCC 31491.</title>
        <authorList>
            <person name="Shi X."/>
            <person name="Du Y."/>
        </authorList>
    </citation>
    <scope>NUCLEOTIDE SEQUENCE [LARGE SCALE GENOMIC DNA]</scope>
    <source>
        <strain evidence="1 2">ATCC 31491</strain>
    </source>
</reference>
<evidence type="ECO:0000313" key="2">
    <source>
        <dbReference type="Proteomes" id="UP001317259"/>
    </source>
</evidence>
<dbReference type="InterPro" id="IPR006439">
    <property type="entry name" value="HAD-SF_hydro_IA"/>
</dbReference>
<dbReference type="PANTHER" id="PTHR43481:SF4">
    <property type="entry name" value="GLYCEROL-1-PHOSPHATE PHOSPHOHYDROLASE 1-RELATED"/>
    <property type="match status" value="1"/>
</dbReference>
<dbReference type="InterPro" id="IPR023198">
    <property type="entry name" value="PGP-like_dom2"/>
</dbReference>
<dbReference type="Gene3D" id="3.40.50.1000">
    <property type="entry name" value="HAD superfamily/HAD-like"/>
    <property type="match status" value="1"/>
</dbReference>
<accession>A0ABT0FXB8</accession>
<evidence type="ECO:0000313" key="1">
    <source>
        <dbReference type="EMBL" id="MCK2216977.1"/>
    </source>
</evidence>
<name>A0ABT0FXB8_9ACTN</name>
<dbReference type="Proteomes" id="UP001317259">
    <property type="component" value="Unassembled WGS sequence"/>
</dbReference>
<dbReference type="InterPro" id="IPR051806">
    <property type="entry name" value="HAD-like_SPP"/>
</dbReference>
<protein>
    <submittedName>
        <fullName evidence="1">HAD family phosphatase</fullName>
    </submittedName>
</protein>
<dbReference type="NCBIfam" id="TIGR01509">
    <property type="entry name" value="HAD-SF-IA-v3"/>
    <property type="match status" value="1"/>
</dbReference>
<dbReference type="RefSeq" id="WP_242380277.1">
    <property type="nucleotide sequence ID" value="NZ_JAKRKC020000001.1"/>
</dbReference>
<dbReference type="SFLD" id="SFLDG01129">
    <property type="entry name" value="C1.5:_HAD__Beta-PGM__Phosphata"/>
    <property type="match status" value="1"/>
</dbReference>
<dbReference type="EMBL" id="JAKRKC020000001">
    <property type="protein sequence ID" value="MCK2216977.1"/>
    <property type="molecule type" value="Genomic_DNA"/>
</dbReference>
<dbReference type="CDD" id="cd07505">
    <property type="entry name" value="HAD_BPGM-like"/>
    <property type="match status" value="1"/>
</dbReference>
<keyword evidence="2" id="KW-1185">Reference proteome</keyword>
<sequence>MSARPARAGGMTAVPREVVARWRVWLCDLDGTLLDSFPAHEAAFRQAIAEVAPSRLAGFRYADHAGASTAAVAAGLTADQAAADRLARRKQELYREFVRAGRVRPFPGARLLLDRLAATGRTAYLVTGGSRASVRRALEAAGLGGAFRDVLTADDVPVSKPDPAFYRLACRRWRVDPAEAVALEDSPHGVAAALGAGLATLHVHAAEPAPGAIAAGDLHDVVSLLAEEENGSA</sequence>
<dbReference type="Pfam" id="PF00702">
    <property type="entry name" value="Hydrolase"/>
    <property type="match status" value="1"/>
</dbReference>
<gene>
    <name evidence="1" type="ORF">MF672_024750</name>
</gene>
<dbReference type="InterPro" id="IPR023214">
    <property type="entry name" value="HAD_sf"/>
</dbReference>
<comment type="caution">
    <text evidence="1">The sequence shown here is derived from an EMBL/GenBank/DDBJ whole genome shotgun (WGS) entry which is preliminary data.</text>
</comment>
<dbReference type="PRINTS" id="PR00413">
    <property type="entry name" value="HADHALOGNASE"/>
</dbReference>
<dbReference type="SFLD" id="SFLDS00003">
    <property type="entry name" value="Haloacid_Dehalogenase"/>
    <property type="match status" value="1"/>
</dbReference>
<dbReference type="InterPro" id="IPR036412">
    <property type="entry name" value="HAD-like_sf"/>
</dbReference>
<dbReference type="Gene3D" id="1.10.150.240">
    <property type="entry name" value="Putative phosphatase, domain 2"/>
    <property type="match status" value="1"/>
</dbReference>
<proteinExistence type="predicted"/>